<dbReference type="InterPro" id="IPR011990">
    <property type="entry name" value="TPR-like_helical_dom_sf"/>
</dbReference>
<feature type="transmembrane region" description="Helical" evidence="1">
    <location>
        <begin position="247"/>
        <end position="269"/>
    </location>
</feature>
<dbReference type="RefSeq" id="WP_181552838.1">
    <property type="nucleotide sequence ID" value="NZ_JACDUS010000020.1"/>
</dbReference>
<protein>
    <submittedName>
        <fullName evidence="2">Tetratricopeptide (TPR) repeat protein</fullName>
    </submittedName>
</protein>
<feature type="transmembrane region" description="Helical" evidence="1">
    <location>
        <begin position="172"/>
        <end position="190"/>
    </location>
</feature>
<proteinExistence type="predicted"/>
<name>A0A7W0HMB8_9BACT</name>
<feature type="transmembrane region" description="Helical" evidence="1">
    <location>
        <begin position="202"/>
        <end position="227"/>
    </location>
</feature>
<feature type="transmembrane region" description="Helical" evidence="1">
    <location>
        <begin position="102"/>
        <end position="123"/>
    </location>
</feature>
<reference evidence="2 3" key="1">
    <citation type="submission" date="2020-07" db="EMBL/GenBank/DDBJ databases">
        <title>Genomic Encyclopedia of Type Strains, Phase IV (KMG-IV): sequencing the most valuable type-strain genomes for metagenomic binning, comparative biology and taxonomic classification.</title>
        <authorList>
            <person name="Goeker M."/>
        </authorList>
    </citation>
    <scope>NUCLEOTIDE SEQUENCE [LARGE SCALE GENOMIC DNA]</scope>
    <source>
        <strain evidence="2 3">DSM 17721</strain>
    </source>
</reference>
<evidence type="ECO:0000313" key="3">
    <source>
        <dbReference type="Proteomes" id="UP000525298"/>
    </source>
</evidence>
<keyword evidence="3" id="KW-1185">Reference proteome</keyword>
<dbReference type="EMBL" id="JACDUS010000020">
    <property type="protein sequence ID" value="MBA2883234.1"/>
    <property type="molecule type" value="Genomic_DNA"/>
</dbReference>
<dbReference type="InterPro" id="IPR019734">
    <property type="entry name" value="TPR_rpt"/>
</dbReference>
<dbReference type="Gene3D" id="1.25.40.10">
    <property type="entry name" value="Tetratricopeptide repeat domain"/>
    <property type="match status" value="1"/>
</dbReference>
<dbReference type="Proteomes" id="UP000525298">
    <property type="component" value="Unassembled WGS sequence"/>
</dbReference>
<dbReference type="AlphaFoldDB" id="A0A7W0HMB8"/>
<gene>
    <name evidence="2" type="ORF">HNR65_003596</name>
</gene>
<comment type="caution">
    <text evidence="2">The sequence shown here is derived from an EMBL/GenBank/DDBJ whole genome shotgun (WGS) entry which is preliminary data.</text>
</comment>
<keyword evidence="1" id="KW-0472">Membrane</keyword>
<keyword evidence="1" id="KW-1133">Transmembrane helix</keyword>
<feature type="transmembrane region" description="Helical" evidence="1">
    <location>
        <begin position="144"/>
        <end position="166"/>
    </location>
</feature>
<feature type="transmembrane region" description="Helical" evidence="1">
    <location>
        <begin position="76"/>
        <end position="96"/>
    </location>
</feature>
<evidence type="ECO:0000313" key="2">
    <source>
        <dbReference type="EMBL" id="MBA2883234.1"/>
    </source>
</evidence>
<dbReference type="SUPFAM" id="SSF48452">
    <property type="entry name" value="TPR-like"/>
    <property type="match status" value="1"/>
</dbReference>
<keyword evidence="1" id="KW-0812">Transmembrane</keyword>
<evidence type="ECO:0000256" key="1">
    <source>
        <dbReference type="SAM" id="Phobius"/>
    </source>
</evidence>
<sequence>MPYYCQYHPTKLAHWLCPFCQKAFCPSCISPRTGGYSGKETWYFCPSCNRQAQWIGAANTMVPFWERIHKFFQYPLSIQPLSLMVVLALLSVMFSGKGLMPALFRFVVWAVMLKYAFAALRTTAKGDLRPPPINSKTVGSDFELVFKQIALFVIGFFASVYAGVLLGSLGSLLVLLAGILLLPAMIIVLISTEKLLHAINPLVFVSLAARIGWGYLVMFLFLAILYFAPFYLGGYIVSLMPEFSHRFLFNLAQNYYTLVSYHLMGYVVLQYHQNIGYEVKYEDFRDPTAGNAAAVQPITDPVDKTLADTAIMVKEGRHDEAIKQIEEVAAVQGFRDVKLSERYYSLLEMKKASEKLSQHGPVHLNLLIEAGAREKACAVYKACLKMDENFVPEAPNLFKIAGWQNGIGKSRESILTFKHFVKTFPEHNLVPMAYFRIAEILTERIGDPEKARRVLHMLIKRYPEHDVMAQAKHLLKQVAAV</sequence>
<organism evidence="2 3">
    <name type="scientific">Desulfosalsimonas propionicica</name>
    <dbReference type="NCBI Taxonomy" id="332175"/>
    <lineage>
        <taxon>Bacteria</taxon>
        <taxon>Pseudomonadati</taxon>
        <taxon>Thermodesulfobacteriota</taxon>
        <taxon>Desulfobacteria</taxon>
        <taxon>Desulfobacterales</taxon>
        <taxon>Desulfosalsimonadaceae</taxon>
        <taxon>Desulfosalsimonas</taxon>
    </lineage>
</organism>
<dbReference type="Pfam" id="PF13174">
    <property type="entry name" value="TPR_6"/>
    <property type="match status" value="1"/>
</dbReference>
<accession>A0A7W0HMB8</accession>